<gene>
    <name evidence="2" type="ORF">AVDCRST_MAG27-4017</name>
</gene>
<organism evidence="2">
    <name type="scientific">uncultured Craurococcus sp</name>
    <dbReference type="NCBI Taxonomy" id="1135998"/>
    <lineage>
        <taxon>Bacteria</taxon>
        <taxon>Pseudomonadati</taxon>
        <taxon>Pseudomonadota</taxon>
        <taxon>Alphaproteobacteria</taxon>
        <taxon>Acetobacterales</taxon>
        <taxon>Acetobacteraceae</taxon>
        <taxon>Craurococcus</taxon>
        <taxon>environmental samples</taxon>
    </lineage>
</organism>
<feature type="compositionally biased region" description="Basic and acidic residues" evidence="1">
    <location>
        <begin position="46"/>
        <end position="61"/>
    </location>
</feature>
<feature type="compositionally biased region" description="Low complexity" evidence="1">
    <location>
        <begin position="238"/>
        <end position="249"/>
    </location>
</feature>
<sequence length="297" mass="31173">GPHRSHGDPAGRHPRRQPLRRVARAADAGRNRQPPHLGARGASRHAAADPDDAQRHPDRCRRGLCRRLPRHPGTRRGGEARRLRRVSRAAGRADGGGQHGGRTPLPGADRHRFPRRLPGYRAEPALRRPPAQHAAGACRCRHPPRSAGGQRAHRTAHRRGAQGAGGEPGLSRPARHPAGTGGAGAARVPRLRRLPAHHLLGHGGGASAGAAAPLHRHGGATGGCRDRGRRDRRPVLLPPRAGDPGRPARAAAAAVRAAAAAGAHRLCRRRPAAAEGEGLPRLRRAPAEGGAGGRRAV</sequence>
<feature type="compositionally biased region" description="Basic and acidic residues" evidence="1">
    <location>
        <begin position="1"/>
        <end position="11"/>
    </location>
</feature>
<name>A0A6J4JNQ9_9PROT</name>
<feature type="compositionally biased region" description="Basic residues" evidence="1">
    <location>
        <begin position="12"/>
        <end position="23"/>
    </location>
</feature>
<feature type="region of interest" description="Disordered" evidence="1">
    <location>
        <begin position="1"/>
        <end position="185"/>
    </location>
</feature>
<proteinExistence type="predicted"/>
<evidence type="ECO:0000313" key="2">
    <source>
        <dbReference type="EMBL" id="CAA9283272.1"/>
    </source>
</evidence>
<evidence type="ECO:0000256" key="1">
    <source>
        <dbReference type="SAM" id="MobiDB-lite"/>
    </source>
</evidence>
<dbReference type="EMBL" id="CADCTD010000172">
    <property type="protein sequence ID" value="CAA9283272.1"/>
    <property type="molecule type" value="Genomic_DNA"/>
</dbReference>
<feature type="region of interest" description="Disordered" evidence="1">
    <location>
        <begin position="201"/>
        <end position="249"/>
    </location>
</feature>
<accession>A0A6J4JNQ9</accession>
<feature type="non-terminal residue" evidence="2">
    <location>
        <position position="1"/>
    </location>
</feature>
<dbReference type="AlphaFoldDB" id="A0A6J4JNQ9"/>
<feature type="non-terminal residue" evidence="2">
    <location>
        <position position="297"/>
    </location>
</feature>
<feature type="compositionally biased region" description="Basic residues" evidence="1">
    <location>
        <begin position="62"/>
        <end position="74"/>
    </location>
</feature>
<reference evidence="2" key="1">
    <citation type="submission" date="2020-02" db="EMBL/GenBank/DDBJ databases">
        <authorList>
            <person name="Meier V. D."/>
        </authorList>
    </citation>
    <scope>NUCLEOTIDE SEQUENCE</scope>
    <source>
        <strain evidence="2">AVDCRST_MAG27</strain>
    </source>
</reference>
<protein>
    <submittedName>
        <fullName evidence="2">Transcriptional regulator, LysR family</fullName>
    </submittedName>
</protein>
<feature type="region of interest" description="Disordered" evidence="1">
    <location>
        <begin position="270"/>
        <end position="297"/>
    </location>
</feature>
<feature type="compositionally biased region" description="Basic residues" evidence="1">
    <location>
        <begin position="151"/>
        <end position="160"/>
    </location>
</feature>